<dbReference type="Proteomes" id="UP000467700">
    <property type="component" value="Unassembled WGS sequence"/>
</dbReference>
<feature type="compositionally biased region" description="Pro residues" evidence="1">
    <location>
        <begin position="253"/>
        <end position="270"/>
    </location>
</feature>
<name>A0A8S0WSK3_CYCAE</name>
<evidence type="ECO:0000313" key="3">
    <source>
        <dbReference type="EMBL" id="CAA7269907.1"/>
    </source>
</evidence>
<keyword evidence="2" id="KW-0472">Membrane</keyword>
<dbReference type="AlphaFoldDB" id="A0A8S0WSK3"/>
<feature type="transmembrane region" description="Helical" evidence="2">
    <location>
        <begin position="20"/>
        <end position="41"/>
    </location>
</feature>
<organism evidence="3 4">
    <name type="scientific">Cyclocybe aegerita</name>
    <name type="common">Black poplar mushroom</name>
    <name type="synonym">Agrocybe aegerita</name>
    <dbReference type="NCBI Taxonomy" id="1973307"/>
    <lineage>
        <taxon>Eukaryota</taxon>
        <taxon>Fungi</taxon>
        <taxon>Dikarya</taxon>
        <taxon>Basidiomycota</taxon>
        <taxon>Agaricomycotina</taxon>
        <taxon>Agaricomycetes</taxon>
        <taxon>Agaricomycetidae</taxon>
        <taxon>Agaricales</taxon>
        <taxon>Agaricineae</taxon>
        <taxon>Bolbitiaceae</taxon>
        <taxon>Cyclocybe</taxon>
    </lineage>
</organism>
<feature type="region of interest" description="Disordered" evidence="1">
    <location>
        <begin position="233"/>
        <end position="270"/>
    </location>
</feature>
<keyword evidence="2" id="KW-1133">Transmembrane helix</keyword>
<comment type="caution">
    <text evidence="3">The sequence shown here is derived from an EMBL/GenBank/DDBJ whole genome shotgun (WGS) entry which is preliminary data.</text>
</comment>
<evidence type="ECO:0000256" key="2">
    <source>
        <dbReference type="SAM" id="Phobius"/>
    </source>
</evidence>
<dbReference type="OrthoDB" id="2980827at2759"/>
<feature type="compositionally biased region" description="Basic and acidic residues" evidence="1">
    <location>
        <begin position="85"/>
        <end position="98"/>
    </location>
</feature>
<keyword evidence="2" id="KW-0812">Transmembrane</keyword>
<feature type="region of interest" description="Disordered" evidence="1">
    <location>
        <begin position="55"/>
        <end position="111"/>
    </location>
</feature>
<feature type="compositionally biased region" description="Low complexity" evidence="1">
    <location>
        <begin position="234"/>
        <end position="252"/>
    </location>
</feature>
<sequence>MFKFNPDLPQVELVQVYITAGPFFAFLLLPSLFVCAFFVSLPMMDLTSPLSPPITPGARTVPRKASAKNLNSALSPQGARPKARPRPERPKTIHESPSSKKTKGSPGRGLTVLIQDGMSLPQSIQSAPVKTLRPLPSVPVPPLPTASAVTFSTPSTSLATSSSSAGVADQQTPRRALRPLPCPPPALNLPPVTPPRYTNSPSPPSTERPRAPAVKPLPIPVLKVEPLRLSRHAPSQSLPCSGSPLLGSLDTPIPSPRSRTPPPSLPPPVPEKPTRFTFTHARDCSRDEVLSDLLEPIKVPALSPEAPTTQRIILSQYQALDDSDQVSEDEDEDVFGDMVTYSRGKEDEGADYSWILSNRILYRQMSPSAEDSSKWVREKKGRRITEQDYENILNALRSL</sequence>
<proteinExistence type="predicted"/>
<feature type="region of interest" description="Disordered" evidence="1">
    <location>
        <begin position="153"/>
        <end position="214"/>
    </location>
</feature>
<dbReference type="EMBL" id="CACVBS010000082">
    <property type="protein sequence ID" value="CAA7269907.1"/>
    <property type="molecule type" value="Genomic_DNA"/>
</dbReference>
<evidence type="ECO:0000313" key="4">
    <source>
        <dbReference type="Proteomes" id="UP000467700"/>
    </source>
</evidence>
<feature type="compositionally biased region" description="Pro residues" evidence="1">
    <location>
        <begin position="180"/>
        <end position="194"/>
    </location>
</feature>
<dbReference type="PRINTS" id="PR01217">
    <property type="entry name" value="PRICHEXTENSN"/>
</dbReference>
<evidence type="ECO:0000256" key="1">
    <source>
        <dbReference type="SAM" id="MobiDB-lite"/>
    </source>
</evidence>
<protein>
    <submittedName>
        <fullName evidence="3">Uncharacterized protein</fullName>
    </submittedName>
</protein>
<gene>
    <name evidence="3" type="ORF">AAE3_LOCUS12158</name>
</gene>
<accession>A0A8S0WSK3</accession>
<feature type="compositionally biased region" description="Low complexity" evidence="1">
    <location>
        <begin position="153"/>
        <end position="164"/>
    </location>
</feature>
<keyword evidence="4" id="KW-1185">Reference proteome</keyword>
<reference evidence="3 4" key="1">
    <citation type="submission" date="2020-01" db="EMBL/GenBank/DDBJ databases">
        <authorList>
            <person name="Gupta K D."/>
        </authorList>
    </citation>
    <scope>NUCLEOTIDE SEQUENCE [LARGE SCALE GENOMIC DNA]</scope>
</reference>